<dbReference type="OrthoDB" id="537032at2759"/>
<comment type="subcellular location">
    <subcellularLocation>
        <location evidence="1">Membrane</location>
        <topology evidence="1">Multi-pass membrane protein</topology>
    </subcellularLocation>
</comment>
<dbReference type="SMART" id="SM00724">
    <property type="entry name" value="TLC"/>
    <property type="match status" value="1"/>
</dbReference>
<evidence type="ECO:0000313" key="11">
    <source>
        <dbReference type="Proteomes" id="UP000499080"/>
    </source>
</evidence>
<dbReference type="EMBL" id="BGPR01000511">
    <property type="protein sequence ID" value="GBM24121.1"/>
    <property type="molecule type" value="Genomic_DNA"/>
</dbReference>
<organism evidence="10 11">
    <name type="scientific">Araneus ventricosus</name>
    <name type="common">Orbweaver spider</name>
    <name type="synonym">Epeira ventricosa</name>
    <dbReference type="NCBI Taxonomy" id="182803"/>
    <lineage>
        <taxon>Eukaryota</taxon>
        <taxon>Metazoa</taxon>
        <taxon>Ecdysozoa</taxon>
        <taxon>Arthropoda</taxon>
        <taxon>Chelicerata</taxon>
        <taxon>Arachnida</taxon>
        <taxon>Araneae</taxon>
        <taxon>Araneomorphae</taxon>
        <taxon>Entelegynae</taxon>
        <taxon>Araneoidea</taxon>
        <taxon>Araneidae</taxon>
        <taxon>Araneus</taxon>
    </lineage>
</organism>
<feature type="domain" description="TLC" evidence="9">
    <location>
        <begin position="93"/>
        <end position="308"/>
    </location>
</feature>
<evidence type="ECO:0000313" key="10">
    <source>
        <dbReference type="EMBL" id="GBM24121.1"/>
    </source>
</evidence>
<keyword evidence="5 8" id="KW-1133">Transmembrane helix</keyword>
<evidence type="ECO:0000259" key="9">
    <source>
        <dbReference type="PROSITE" id="PS50922"/>
    </source>
</evidence>
<evidence type="ECO:0000256" key="5">
    <source>
        <dbReference type="ARBA" id="ARBA00022989"/>
    </source>
</evidence>
<comment type="pathway">
    <text evidence="2">Lipid metabolism; sphingolipid metabolism.</text>
</comment>
<evidence type="ECO:0000256" key="2">
    <source>
        <dbReference type="ARBA" id="ARBA00004760"/>
    </source>
</evidence>
<dbReference type="GO" id="GO:0046513">
    <property type="term" value="P:ceramide biosynthetic process"/>
    <property type="evidence" value="ECO:0007669"/>
    <property type="project" value="InterPro"/>
</dbReference>
<feature type="transmembrane region" description="Helical" evidence="8">
    <location>
        <begin position="102"/>
        <end position="125"/>
    </location>
</feature>
<evidence type="ECO:0000256" key="4">
    <source>
        <dbReference type="ARBA" id="ARBA00022692"/>
    </source>
</evidence>
<keyword evidence="11" id="KW-1185">Reference proteome</keyword>
<dbReference type="Proteomes" id="UP000499080">
    <property type="component" value="Unassembled WGS sequence"/>
</dbReference>
<keyword evidence="4 7" id="KW-0812">Transmembrane</keyword>
<dbReference type="GO" id="GO:0016020">
    <property type="term" value="C:membrane"/>
    <property type="evidence" value="ECO:0007669"/>
    <property type="project" value="UniProtKB-SubCell"/>
</dbReference>
<dbReference type="GO" id="GO:0050291">
    <property type="term" value="F:sphingosine N-acyltransferase activity"/>
    <property type="evidence" value="ECO:0007669"/>
    <property type="project" value="InterPro"/>
</dbReference>
<comment type="pathway">
    <text evidence="3">Sphingolipid metabolism.</text>
</comment>
<evidence type="ECO:0000256" key="6">
    <source>
        <dbReference type="ARBA" id="ARBA00023136"/>
    </source>
</evidence>
<comment type="caution">
    <text evidence="10">The sequence shown here is derived from an EMBL/GenBank/DDBJ whole genome shotgun (WGS) entry which is preliminary data.</text>
</comment>
<evidence type="ECO:0000256" key="8">
    <source>
        <dbReference type="SAM" id="Phobius"/>
    </source>
</evidence>
<feature type="transmembrane region" description="Helical" evidence="8">
    <location>
        <begin position="48"/>
        <end position="69"/>
    </location>
</feature>
<name>A0A4Y2E5E8_ARAVE</name>
<feature type="transmembrane region" description="Helical" evidence="8">
    <location>
        <begin position="173"/>
        <end position="192"/>
    </location>
</feature>
<feature type="transmembrane region" description="Helical" evidence="8">
    <location>
        <begin position="235"/>
        <end position="255"/>
    </location>
</feature>
<evidence type="ECO:0000256" key="3">
    <source>
        <dbReference type="ARBA" id="ARBA00004991"/>
    </source>
</evidence>
<protein>
    <submittedName>
        <fullName evidence="10">Ceramide synthase 1</fullName>
    </submittedName>
</protein>
<sequence>MAAVGTDWEDFPSYSELFRGIREFLEKTYRDAFSEEKEIYLVESRWEYYNFSINDLLFVILISIIWTILRHLATEGIFKPLARHYALTPTNQAKMPESAWKFTYYLCAWSYTLYVVVLSGNYKFFQKPSTVWENWSMRDSPPADLYIMYMAQCGFYVHSLYATLFLDTWRKDSAVMMIHHILTVTLISISYSLRYHNIGSLVLFTHDLCDIFLEFTKLNVYFKIQKGREVRRHEIFANITFFCFTVAWFVCRLYWYPLRVLHTSTVVVQRMQFVLPCALLMNSLLWFLQLLNIYWFLFILQFLYRVATGQVKEVDDTREYDVEQKLLYAINHSSENGIQNGNVKTNRIYDDGAISNGEAAHASSSREKDD</sequence>
<dbReference type="AlphaFoldDB" id="A0A4Y2E5E8"/>
<reference evidence="10 11" key="1">
    <citation type="journal article" date="2019" name="Sci. Rep.">
        <title>Orb-weaving spider Araneus ventricosus genome elucidates the spidroin gene catalogue.</title>
        <authorList>
            <person name="Kono N."/>
            <person name="Nakamura H."/>
            <person name="Ohtoshi R."/>
            <person name="Moran D.A.P."/>
            <person name="Shinohara A."/>
            <person name="Yoshida Y."/>
            <person name="Fujiwara M."/>
            <person name="Mori M."/>
            <person name="Tomita M."/>
            <person name="Arakawa K."/>
        </authorList>
    </citation>
    <scope>NUCLEOTIDE SEQUENCE [LARGE SCALE GENOMIC DNA]</scope>
</reference>
<keyword evidence="6 7" id="KW-0472">Membrane</keyword>
<dbReference type="Pfam" id="PF03798">
    <property type="entry name" value="TRAM_LAG1_CLN8"/>
    <property type="match status" value="1"/>
</dbReference>
<gene>
    <name evidence="10" type="primary">Cers1</name>
    <name evidence="10" type="ORF">AVEN_50238_1</name>
</gene>
<evidence type="ECO:0000256" key="1">
    <source>
        <dbReference type="ARBA" id="ARBA00004141"/>
    </source>
</evidence>
<dbReference type="PROSITE" id="PS50922">
    <property type="entry name" value="TLC"/>
    <property type="match status" value="1"/>
</dbReference>
<dbReference type="InterPro" id="IPR006634">
    <property type="entry name" value="TLC-dom"/>
</dbReference>
<proteinExistence type="predicted"/>
<dbReference type="PANTHER" id="PTHR12560">
    <property type="entry name" value="LONGEVITY ASSURANCE FACTOR 1 LAG1"/>
    <property type="match status" value="1"/>
</dbReference>
<dbReference type="InterPro" id="IPR016439">
    <property type="entry name" value="Lag1/Lac1-like"/>
</dbReference>
<evidence type="ECO:0000256" key="7">
    <source>
        <dbReference type="PROSITE-ProRule" id="PRU00205"/>
    </source>
</evidence>
<dbReference type="UniPathway" id="UPA00222"/>
<accession>A0A4Y2E5E8</accession>
<feature type="transmembrane region" description="Helical" evidence="8">
    <location>
        <begin position="284"/>
        <end position="304"/>
    </location>
</feature>
<feature type="transmembrane region" description="Helical" evidence="8">
    <location>
        <begin position="145"/>
        <end position="166"/>
    </location>
</feature>
<dbReference type="PANTHER" id="PTHR12560:SF58">
    <property type="entry name" value="CERAMIDE SYNTHASE 1"/>
    <property type="match status" value="1"/>
</dbReference>